<evidence type="ECO:0000256" key="1">
    <source>
        <dbReference type="ARBA" id="ARBA00022679"/>
    </source>
</evidence>
<dbReference type="eggNOG" id="COG1216">
    <property type="taxonomic scope" value="Bacteria"/>
</dbReference>
<dbReference type="InterPro" id="IPR027791">
    <property type="entry name" value="Galactosyl_T_C"/>
</dbReference>
<gene>
    <name evidence="4" type="ordered locus">AMED_5540</name>
</gene>
<keyword evidence="1" id="KW-0808">Transferase</keyword>
<evidence type="ECO:0008006" key="6">
    <source>
        <dbReference type="Google" id="ProtNLM"/>
    </source>
</evidence>
<dbReference type="InterPro" id="IPR029044">
    <property type="entry name" value="Nucleotide-diphossugar_trans"/>
</dbReference>
<dbReference type="KEGG" id="amd:AMED_5540"/>
<feature type="domain" description="Galactosyltransferase C-terminal" evidence="3">
    <location>
        <begin position="176"/>
        <end position="236"/>
    </location>
</feature>
<name>A0A0H3DB44_AMYMU</name>
<dbReference type="PANTHER" id="PTHR43685">
    <property type="entry name" value="GLYCOSYLTRANSFERASE"/>
    <property type="match status" value="1"/>
</dbReference>
<dbReference type="AlphaFoldDB" id="A0A0H3DB44"/>
<evidence type="ECO:0000313" key="4">
    <source>
        <dbReference type="EMBL" id="ADJ47298.1"/>
    </source>
</evidence>
<dbReference type="Pfam" id="PF02709">
    <property type="entry name" value="Glyco_transf_7C"/>
    <property type="match status" value="1"/>
</dbReference>
<dbReference type="HOGENOM" id="CLU_025996_24_2_11"/>
<feature type="domain" description="Glycosyltransferase 2-like" evidence="2">
    <location>
        <begin position="16"/>
        <end position="135"/>
    </location>
</feature>
<dbReference type="GeneID" id="92873240"/>
<dbReference type="SUPFAM" id="SSF53448">
    <property type="entry name" value="Nucleotide-diphospho-sugar transferases"/>
    <property type="match status" value="1"/>
</dbReference>
<proteinExistence type="predicted"/>
<evidence type="ECO:0000259" key="3">
    <source>
        <dbReference type="Pfam" id="PF02709"/>
    </source>
</evidence>
<dbReference type="RefSeq" id="WP_013227356.1">
    <property type="nucleotide sequence ID" value="NC_014318.1"/>
</dbReference>
<dbReference type="GO" id="GO:0016740">
    <property type="term" value="F:transferase activity"/>
    <property type="evidence" value="ECO:0007669"/>
    <property type="project" value="UniProtKB-KW"/>
</dbReference>
<dbReference type="PATRIC" id="fig|749927.5.peg.5745"/>
<reference evidence="4 5" key="1">
    <citation type="journal article" date="2010" name="Cell Res.">
        <title>Complete genome sequence of the rifamycin SV-producing Amycolatopsis mediterranei U32 revealed its genetic characteristics in phylogeny and metabolism.</title>
        <authorList>
            <person name="Zhao W."/>
            <person name="Zhong Y."/>
            <person name="Yuan H."/>
            <person name="Wang J."/>
            <person name="Zheng H."/>
            <person name="Wang Y."/>
            <person name="Cen X."/>
            <person name="Xu F."/>
            <person name="Bai J."/>
            <person name="Han X."/>
            <person name="Lu G."/>
            <person name="Zhu Y."/>
            <person name="Shao Z."/>
            <person name="Yan H."/>
            <person name="Li C."/>
            <person name="Peng N."/>
            <person name="Zhang Z."/>
            <person name="Zhang Y."/>
            <person name="Lin W."/>
            <person name="Fan Y."/>
            <person name="Qin Z."/>
            <person name="Hu Y."/>
            <person name="Zhu B."/>
            <person name="Wang S."/>
            <person name="Ding X."/>
            <person name="Zhao G.P."/>
        </authorList>
    </citation>
    <scope>NUCLEOTIDE SEQUENCE [LARGE SCALE GENOMIC DNA]</scope>
    <source>
        <strain evidence="5">U-32</strain>
    </source>
</reference>
<dbReference type="PANTHER" id="PTHR43685:SF3">
    <property type="entry name" value="SLR2126 PROTEIN"/>
    <property type="match status" value="1"/>
</dbReference>
<sequence>MSAAHGGRPAAPPRLSVVIPTYNRCGLLAKLLGQLAAQRLPRDEFEVIVCDDGSSDATAETVESFAGQLHLKYHFQEDLGFRAGVARNAGAKLAAAPILVFIDTGAMIGPGFLEHHLAAHDDEPCAVVGYAYGYNPEDPMPGLADMLESATPEQVILALRDEPAFRDVRHDALAQCGFDLNRRAVPWSFFWTSNCSMRVADFWGIGGFDELYHGWGVEDLEFAFRIFKRGLPFRFLRDAWHIEWPHERDIEGNWQSFQHNMDLFLDRYREPVVEIGRTLVHKLELWTWDDDYRHLCDLRDGIAEPGAGAELRDLAGRLGPDEQVAVFGAGDDIPDELATAVLFEFDRAVLDRALADGTHRGHHAIGLRTPLDDGSVDRVLLTSRLAGLWTRWGADLLAEARRIGRRAPLFDESVLGDRP</sequence>
<evidence type="ECO:0000259" key="2">
    <source>
        <dbReference type="Pfam" id="PF00535"/>
    </source>
</evidence>
<protein>
    <recommendedName>
        <fullName evidence="6">Glycosyltransferase</fullName>
    </recommendedName>
</protein>
<organism evidence="4 5">
    <name type="scientific">Amycolatopsis mediterranei (strain U-32)</name>
    <dbReference type="NCBI Taxonomy" id="749927"/>
    <lineage>
        <taxon>Bacteria</taxon>
        <taxon>Bacillati</taxon>
        <taxon>Actinomycetota</taxon>
        <taxon>Actinomycetes</taxon>
        <taxon>Pseudonocardiales</taxon>
        <taxon>Pseudonocardiaceae</taxon>
        <taxon>Amycolatopsis</taxon>
    </lineage>
</organism>
<dbReference type="InterPro" id="IPR050834">
    <property type="entry name" value="Glycosyltransf_2"/>
</dbReference>
<dbReference type="Gene3D" id="3.90.550.10">
    <property type="entry name" value="Spore Coat Polysaccharide Biosynthesis Protein SpsA, Chain A"/>
    <property type="match status" value="1"/>
</dbReference>
<dbReference type="EMBL" id="CP002000">
    <property type="protein sequence ID" value="ADJ47298.1"/>
    <property type="molecule type" value="Genomic_DNA"/>
</dbReference>
<accession>A0A0H3DB44</accession>
<dbReference type="Proteomes" id="UP000000328">
    <property type="component" value="Chromosome"/>
</dbReference>
<evidence type="ECO:0000313" key="5">
    <source>
        <dbReference type="Proteomes" id="UP000000328"/>
    </source>
</evidence>
<dbReference type="InterPro" id="IPR001173">
    <property type="entry name" value="Glyco_trans_2-like"/>
</dbReference>
<dbReference type="Pfam" id="PF00535">
    <property type="entry name" value="Glycos_transf_2"/>
    <property type="match status" value="1"/>
</dbReference>
<dbReference type="OrthoDB" id="4120491at2"/>